<dbReference type="PROSITE" id="PS50943">
    <property type="entry name" value="HTH_CROC1"/>
    <property type="match status" value="1"/>
</dbReference>
<gene>
    <name evidence="3" type="ORF">LCGC14_0384140</name>
</gene>
<dbReference type="EMBL" id="LAZR01000316">
    <property type="protein sequence ID" value="KKN75040.1"/>
    <property type="molecule type" value="Genomic_DNA"/>
</dbReference>
<feature type="region of interest" description="Disordered" evidence="1">
    <location>
        <begin position="89"/>
        <end position="124"/>
    </location>
</feature>
<dbReference type="Gene3D" id="1.10.260.40">
    <property type="entry name" value="lambda repressor-like DNA-binding domains"/>
    <property type="match status" value="1"/>
</dbReference>
<comment type="caution">
    <text evidence="3">The sequence shown here is derived from an EMBL/GenBank/DDBJ whole genome shotgun (WGS) entry which is preliminary data.</text>
</comment>
<name>A0A0F9T192_9ZZZZ</name>
<sequence>MAITQKRLAKAAGVTQGMISKFLNGQRRPRWFRAKKLAAITGTAPELWMEGSPDEIQAAVCRPAHRVICGWCRRIKDVELKRWTDLRLAIPPGGDPPDISHGVCPRCEDDQSSKDPGNNGDRGE</sequence>
<evidence type="ECO:0000256" key="1">
    <source>
        <dbReference type="SAM" id="MobiDB-lite"/>
    </source>
</evidence>
<dbReference type="InterPro" id="IPR001387">
    <property type="entry name" value="Cro/C1-type_HTH"/>
</dbReference>
<feature type="domain" description="HTH cro/C1-type" evidence="2">
    <location>
        <begin position="3"/>
        <end position="48"/>
    </location>
</feature>
<organism evidence="3">
    <name type="scientific">marine sediment metagenome</name>
    <dbReference type="NCBI Taxonomy" id="412755"/>
    <lineage>
        <taxon>unclassified sequences</taxon>
        <taxon>metagenomes</taxon>
        <taxon>ecological metagenomes</taxon>
    </lineage>
</organism>
<dbReference type="GO" id="GO:0003677">
    <property type="term" value="F:DNA binding"/>
    <property type="evidence" value="ECO:0007669"/>
    <property type="project" value="InterPro"/>
</dbReference>
<protein>
    <recommendedName>
        <fullName evidence="2">HTH cro/C1-type domain-containing protein</fullName>
    </recommendedName>
</protein>
<reference evidence="3" key="1">
    <citation type="journal article" date="2015" name="Nature">
        <title>Complex archaea that bridge the gap between prokaryotes and eukaryotes.</title>
        <authorList>
            <person name="Spang A."/>
            <person name="Saw J.H."/>
            <person name="Jorgensen S.L."/>
            <person name="Zaremba-Niedzwiedzka K."/>
            <person name="Martijn J."/>
            <person name="Lind A.E."/>
            <person name="van Eijk R."/>
            <person name="Schleper C."/>
            <person name="Guy L."/>
            <person name="Ettema T.J."/>
        </authorList>
    </citation>
    <scope>NUCLEOTIDE SEQUENCE</scope>
</reference>
<dbReference type="CDD" id="cd00093">
    <property type="entry name" value="HTH_XRE"/>
    <property type="match status" value="1"/>
</dbReference>
<dbReference type="SUPFAM" id="SSF47413">
    <property type="entry name" value="lambda repressor-like DNA-binding domains"/>
    <property type="match status" value="1"/>
</dbReference>
<proteinExistence type="predicted"/>
<accession>A0A0F9T192</accession>
<evidence type="ECO:0000259" key="2">
    <source>
        <dbReference type="PROSITE" id="PS50943"/>
    </source>
</evidence>
<dbReference type="Pfam" id="PF01381">
    <property type="entry name" value="HTH_3"/>
    <property type="match status" value="1"/>
</dbReference>
<dbReference type="AlphaFoldDB" id="A0A0F9T192"/>
<dbReference type="InterPro" id="IPR010982">
    <property type="entry name" value="Lambda_DNA-bd_dom_sf"/>
</dbReference>
<evidence type="ECO:0000313" key="3">
    <source>
        <dbReference type="EMBL" id="KKN75040.1"/>
    </source>
</evidence>